<gene>
    <name evidence="5" type="ORF">PIB30_028874</name>
</gene>
<dbReference type="EMBL" id="JASCZI010211564">
    <property type="protein sequence ID" value="MED6194461.1"/>
    <property type="molecule type" value="Genomic_DNA"/>
</dbReference>
<evidence type="ECO:0000256" key="1">
    <source>
        <dbReference type="ARBA" id="ARBA00004127"/>
    </source>
</evidence>
<dbReference type="PANTHER" id="PTHR31269:SF27">
    <property type="entry name" value="S-TYPE ANION CHANNEL SLAH4-LIKE"/>
    <property type="match status" value="1"/>
</dbReference>
<proteinExistence type="predicted"/>
<organism evidence="5 6">
    <name type="scientific">Stylosanthes scabra</name>
    <dbReference type="NCBI Taxonomy" id="79078"/>
    <lineage>
        <taxon>Eukaryota</taxon>
        <taxon>Viridiplantae</taxon>
        <taxon>Streptophyta</taxon>
        <taxon>Embryophyta</taxon>
        <taxon>Tracheophyta</taxon>
        <taxon>Spermatophyta</taxon>
        <taxon>Magnoliopsida</taxon>
        <taxon>eudicotyledons</taxon>
        <taxon>Gunneridae</taxon>
        <taxon>Pentapetalae</taxon>
        <taxon>rosids</taxon>
        <taxon>fabids</taxon>
        <taxon>Fabales</taxon>
        <taxon>Fabaceae</taxon>
        <taxon>Papilionoideae</taxon>
        <taxon>50 kb inversion clade</taxon>
        <taxon>dalbergioids sensu lato</taxon>
        <taxon>Dalbergieae</taxon>
        <taxon>Pterocarpus clade</taxon>
        <taxon>Stylosanthes</taxon>
    </lineage>
</organism>
<reference evidence="5 6" key="1">
    <citation type="journal article" date="2023" name="Plants (Basel)">
        <title>Bridging the Gap: Combining Genomics and Transcriptomics Approaches to Understand Stylosanthes scabra, an Orphan Legume from the Brazilian Caatinga.</title>
        <authorList>
            <person name="Ferreira-Neto J.R.C."/>
            <person name="da Silva M.D."/>
            <person name="Binneck E."/>
            <person name="de Melo N.F."/>
            <person name="da Silva R.H."/>
            <person name="de Melo A.L.T.M."/>
            <person name="Pandolfi V."/>
            <person name="Bustamante F.O."/>
            <person name="Brasileiro-Vidal A.C."/>
            <person name="Benko-Iseppon A.M."/>
        </authorList>
    </citation>
    <scope>NUCLEOTIDE SEQUENCE [LARGE SCALE GENOMIC DNA]</scope>
    <source>
        <tissue evidence="5">Leaves</tissue>
    </source>
</reference>
<keyword evidence="4" id="KW-1003">Cell membrane</keyword>
<keyword evidence="6" id="KW-1185">Reference proteome</keyword>
<keyword evidence="3" id="KW-0813">Transport</keyword>
<dbReference type="InterPro" id="IPR030183">
    <property type="entry name" value="SLAC/SLAH"/>
</dbReference>
<accession>A0ABU6X8N8</accession>
<comment type="caution">
    <text evidence="5">The sequence shown here is derived from an EMBL/GenBank/DDBJ whole genome shotgun (WGS) entry which is preliminary data.</text>
</comment>
<evidence type="ECO:0000256" key="3">
    <source>
        <dbReference type="ARBA" id="ARBA00022448"/>
    </source>
</evidence>
<keyword evidence="4" id="KW-0472">Membrane</keyword>
<dbReference type="PANTHER" id="PTHR31269">
    <property type="entry name" value="S-TYPE ANION CHANNEL SLAH3"/>
    <property type="match status" value="1"/>
</dbReference>
<evidence type="ECO:0000313" key="5">
    <source>
        <dbReference type="EMBL" id="MED6194461.1"/>
    </source>
</evidence>
<sequence length="111" mass="12429">MASQQQQGSRCEIELVIERTTTSHHNNNNNNNHENSSTNKMTIIAKHSILMSLNSVLTKFHAGYFRISLSLGGQALLWKTLTSGPATDDKNNVLRRVFHALNPTVFPILWG</sequence>
<evidence type="ECO:0000256" key="4">
    <source>
        <dbReference type="ARBA" id="ARBA00022475"/>
    </source>
</evidence>
<name>A0ABU6X8N8_9FABA</name>
<protein>
    <submittedName>
        <fullName evidence="5">Uncharacterized protein</fullName>
    </submittedName>
</protein>
<evidence type="ECO:0000256" key="2">
    <source>
        <dbReference type="ARBA" id="ARBA00004236"/>
    </source>
</evidence>
<evidence type="ECO:0000313" key="6">
    <source>
        <dbReference type="Proteomes" id="UP001341840"/>
    </source>
</evidence>
<comment type="subcellular location">
    <subcellularLocation>
        <location evidence="2">Cell membrane</location>
    </subcellularLocation>
    <subcellularLocation>
        <location evidence="1">Endomembrane system</location>
        <topology evidence="1">Multi-pass membrane protein</topology>
    </subcellularLocation>
</comment>
<dbReference type="Proteomes" id="UP001341840">
    <property type="component" value="Unassembled WGS sequence"/>
</dbReference>